<keyword evidence="6" id="KW-0560">Oxidoreductase</keyword>
<dbReference type="EMBL" id="JADBGI010000005">
    <property type="protein sequence ID" value="MBE2998623.1"/>
    <property type="molecule type" value="Genomic_DNA"/>
</dbReference>
<gene>
    <name evidence="8" type="ORF">IDM40_07890</name>
</gene>
<keyword evidence="5" id="KW-0521">NADP</keyword>
<comment type="cofactor">
    <cofactor evidence="1">
        <name>FAD</name>
        <dbReference type="ChEBI" id="CHEBI:57692"/>
    </cofactor>
</comment>
<dbReference type="Pfam" id="PF13738">
    <property type="entry name" value="Pyr_redox_3"/>
    <property type="match status" value="1"/>
</dbReference>
<sequence>MPHVPRLDAVVIGAGFAGLYALHRLRDRVGLDVRVLEAGHGVGGTWYWNRYPGARCDAESLFYSYSFDEDLQAEWTWTERYASQPEILAYAEHVAERFDLYRDITFGTRVESAHFDDSAQLWRVTTDGGEQYEARYLVTAVGCLSAPQTPDLPGSEDFGGTVLHTSRWPEEGVDLDGKRVVVVGTGSTGIQIVPEVARRAAHTTVLQRTANYAVPSRNHRYAEGEFDELRADYPQLRRAARENAGGLPYPPAPDTAEGLDEQQRRAELDERWRMGGLAFLASFGDALVNHTTNDVMADYVRERVRETVEDPETAELLCPDDHPLGSKRICVESGYHAAFNRDDVSLVSVRERPVERFTSTGIVAGGAEHPADVVVMATGFDAITGPYLRMDLRGRDGVRLADRWEEGPQTYLGVATAGFPNLFMLTGPGSPSVLGNVLLSIEQHVEWVADYIAHLEAQGVRTTEPQEAAEREWTAHVAEVAGYTVYPEGGSWYMGANIPGKPRSFMPYAGGMHLYRQQCDDIAAKGYPGFAHA</sequence>
<evidence type="ECO:0000256" key="1">
    <source>
        <dbReference type="ARBA" id="ARBA00001974"/>
    </source>
</evidence>
<name>A0ABR9P459_9ACTN</name>
<evidence type="ECO:0000256" key="2">
    <source>
        <dbReference type="ARBA" id="ARBA00010139"/>
    </source>
</evidence>
<keyword evidence="9" id="KW-1185">Reference proteome</keyword>
<dbReference type="PANTHER" id="PTHR43098:SF3">
    <property type="entry name" value="L-ORNITHINE N(5)-MONOOXYGENASE-RELATED"/>
    <property type="match status" value="1"/>
</dbReference>
<protein>
    <submittedName>
        <fullName evidence="8">NAD(P)/FAD-dependent oxidoreductase</fullName>
    </submittedName>
</protein>
<organism evidence="8 9">
    <name type="scientific">Nocardiopsis coralli</name>
    <dbReference type="NCBI Taxonomy" id="2772213"/>
    <lineage>
        <taxon>Bacteria</taxon>
        <taxon>Bacillati</taxon>
        <taxon>Actinomycetota</taxon>
        <taxon>Actinomycetes</taxon>
        <taxon>Streptosporangiales</taxon>
        <taxon>Nocardiopsidaceae</taxon>
        <taxon>Nocardiopsis</taxon>
    </lineage>
</organism>
<keyword evidence="7" id="KW-0503">Monooxygenase</keyword>
<proteinExistence type="inferred from homology"/>
<dbReference type="InterPro" id="IPR036188">
    <property type="entry name" value="FAD/NAD-bd_sf"/>
</dbReference>
<dbReference type="Gene3D" id="3.50.50.60">
    <property type="entry name" value="FAD/NAD(P)-binding domain"/>
    <property type="match status" value="2"/>
</dbReference>
<keyword evidence="3" id="KW-0285">Flavoprotein</keyword>
<evidence type="ECO:0000313" key="9">
    <source>
        <dbReference type="Proteomes" id="UP000806528"/>
    </source>
</evidence>
<evidence type="ECO:0000256" key="6">
    <source>
        <dbReference type="ARBA" id="ARBA00023002"/>
    </source>
</evidence>
<evidence type="ECO:0000313" key="8">
    <source>
        <dbReference type="EMBL" id="MBE2998623.1"/>
    </source>
</evidence>
<dbReference type="RefSeq" id="WP_193121258.1">
    <property type="nucleotide sequence ID" value="NZ_JADBGI010000005.1"/>
</dbReference>
<dbReference type="InterPro" id="IPR050775">
    <property type="entry name" value="FAD-binding_Monooxygenases"/>
</dbReference>
<evidence type="ECO:0000256" key="4">
    <source>
        <dbReference type="ARBA" id="ARBA00022827"/>
    </source>
</evidence>
<comment type="caution">
    <text evidence="8">The sequence shown here is derived from an EMBL/GenBank/DDBJ whole genome shotgun (WGS) entry which is preliminary data.</text>
</comment>
<accession>A0ABR9P459</accession>
<keyword evidence="4" id="KW-0274">FAD</keyword>
<dbReference type="PANTHER" id="PTHR43098">
    <property type="entry name" value="L-ORNITHINE N(5)-MONOOXYGENASE-RELATED"/>
    <property type="match status" value="1"/>
</dbReference>
<dbReference type="Proteomes" id="UP000806528">
    <property type="component" value="Unassembled WGS sequence"/>
</dbReference>
<evidence type="ECO:0000256" key="5">
    <source>
        <dbReference type="ARBA" id="ARBA00022857"/>
    </source>
</evidence>
<evidence type="ECO:0000256" key="3">
    <source>
        <dbReference type="ARBA" id="ARBA00022630"/>
    </source>
</evidence>
<evidence type="ECO:0000256" key="7">
    <source>
        <dbReference type="ARBA" id="ARBA00023033"/>
    </source>
</evidence>
<comment type="similarity">
    <text evidence="2">Belongs to the FAD-binding monooxygenase family.</text>
</comment>
<reference evidence="8 9" key="1">
    <citation type="submission" date="2020-09" db="EMBL/GenBank/DDBJ databases">
        <title>Diversity and distribution of actinomycetes associated with coral in the coast of Hainan.</title>
        <authorList>
            <person name="Li F."/>
        </authorList>
    </citation>
    <scope>NUCLEOTIDE SEQUENCE [LARGE SCALE GENOMIC DNA]</scope>
    <source>
        <strain evidence="8 9">HNM0947</strain>
    </source>
</reference>
<dbReference type="SUPFAM" id="SSF51905">
    <property type="entry name" value="FAD/NAD(P)-binding domain"/>
    <property type="match status" value="2"/>
</dbReference>